<dbReference type="AlphaFoldDB" id="A0A067SXY9"/>
<name>A0A067SXY9_GALM3</name>
<organism evidence="2 3">
    <name type="scientific">Galerina marginata (strain CBS 339.88)</name>
    <dbReference type="NCBI Taxonomy" id="685588"/>
    <lineage>
        <taxon>Eukaryota</taxon>
        <taxon>Fungi</taxon>
        <taxon>Dikarya</taxon>
        <taxon>Basidiomycota</taxon>
        <taxon>Agaricomycotina</taxon>
        <taxon>Agaricomycetes</taxon>
        <taxon>Agaricomycetidae</taxon>
        <taxon>Agaricales</taxon>
        <taxon>Agaricineae</taxon>
        <taxon>Strophariaceae</taxon>
        <taxon>Galerina</taxon>
    </lineage>
</organism>
<gene>
    <name evidence="2" type="ORF">GALMADRAFT_226469</name>
</gene>
<feature type="region of interest" description="Disordered" evidence="1">
    <location>
        <begin position="1"/>
        <end position="34"/>
    </location>
</feature>
<sequence length="296" mass="32874">MEQKSIQSLSPTGLLDVTSPASRPSSRASSRWDVASDAERLHNRQKCLGGHEDRARRNILARLLTKSKPFLDIERGCVIVPSDAHEGLQLGRASEEGSYFNLALRLSPDNPLKIEFRVEFGTDPTVSLKSRFKSATLTADFGYDDEHGQSHFLRLHEVQPRELKGESTVAQLDMGTETSLSLGVGYQAASITTEGKLSHNASYSRTTEQVVRGHGEMTHTAHWTFVEDETGKHGLRSQYDLSVVLGRAEIPLGEIWIAFWGKAMLKLPGAEEKLRLGSKEEPHKRTLLVDIDMINS</sequence>
<dbReference type="OrthoDB" id="427280at2759"/>
<accession>A0A067SXY9</accession>
<evidence type="ECO:0000313" key="2">
    <source>
        <dbReference type="EMBL" id="KDR75820.1"/>
    </source>
</evidence>
<dbReference type="HOGENOM" id="CLU_1054148_0_0_1"/>
<dbReference type="EMBL" id="KL142380">
    <property type="protein sequence ID" value="KDR75820.1"/>
    <property type="molecule type" value="Genomic_DNA"/>
</dbReference>
<keyword evidence="3" id="KW-1185">Reference proteome</keyword>
<feature type="compositionally biased region" description="Low complexity" evidence="1">
    <location>
        <begin position="19"/>
        <end position="31"/>
    </location>
</feature>
<reference evidence="3" key="1">
    <citation type="journal article" date="2014" name="Proc. Natl. Acad. Sci. U.S.A.">
        <title>Extensive sampling of basidiomycete genomes demonstrates inadequacy of the white-rot/brown-rot paradigm for wood decay fungi.</title>
        <authorList>
            <person name="Riley R."/>
            <person name="Salamov A.A."/>
            <person name="Brown D.W."/>
            <person name="Nagy L.G."/>
            <person name="Floudas D."/>
            <person name="Held B.W."/>
            <person name="Levasseur A."/>
            <person name="Lombard V."/>
            <person name="Morin E."/>
            <person name="Otillar R."/>
            <person name="Lindquist E.A."/>
            <person name="Sun H."/>
            <person name="LaButti K.M."/>
            <person name="Schmutz J."/>
            <person name="Jabbour D."/>
            <person name="Luo H."/>
            <person name="Baker S.E."/>
            <person name="Pisabarro A.G."/>
            <person name="Walton J.D."/>
            <person name="Blanchette R.A."/>
            <person name="Henrissat B."/>
            <person name="Martin F."/>
            <person name="Cullen D."/>
            <person name="Hibbett D.S."/>
            <person name="Grigoriev I.V."/>
        </authorList>
    </citation>
    <scope>NUCLEOTIDE SEQUENCE [LARGE SCALE GENOMIC DNA]</scope>
    <source>
        <strain evidence="3">CBS 339.88</strain>
    </source>
</reference>
<evidence type="ECO:0000256" key="1">
    <source>
        <dbReference type="SAM" id="MobiDB-lite"/>
    </source>
</evidence>
<evidence type="ECO:0000313" key="3">
    <source>
        <dbReference type="Proteomes" id="UP000027222"/>
    </source>
</evidence>
<proteinExistence type="predicted"/>
<feature type="compositionally biased region" description="Polar residues" evidence="1">
    <location>
        <begin position="1"/>
        <end position="11"/>
    </location>
</feature>
<protein>
    <submittedName>
        <fullName evidence="2">Uncharacterized protein</fullName>
    </submittedName>
</protein>
<dbReference type="Proteomes" id="UP000027222">
    <property type="component" value="Unassembled WGS sequence"/>
</dbReference>
<dbReference type="STRING" id="685588.A0A067SXY9"/>